<organism evidence="2 3">
    <name type="scientific">Durusdinium trenchii</name>
    <dbReference type="NCBI Taxonomy" id="1381693"/>
    <lineage>
        <taxon>Eukaryota</taxon>
        <taxon>Sar</taxon>
        <taxon>Alveolata</taxon>
        <taxon>Dinophyceae</taxon>
        <taxon>Suessiales</taxon>
        <taxon>Symbiodiniaceae</taxon>
        <taxon>Durusdinium</taxon>
    </lineage>
</organism>
<evidence type="ECO:0000313" key="2">
    <source>
        <dbReference type="EMBL" id="CAK8991100.1"/>
    </source>
</evidence>
<accession>A0ABP0HQE8</accession>
<comment type="caution">
    <text evidence="2">The sequence shown here is derived from an EMBL/GenBank/DDBJ whole genome shotgun (WGS) entry which is preliminary data.</text>
</comment>
<feature type="region of interest" description="Disordered" evidence="1">
    <location>
        <begin position="598"/>
        <end position="637"/>
    </location>
</feature>
<proteinExistence type="predicted"/>
<dbReference type="EMBL" id="CAXAMM010001226">
    <property type="protein sequence ID" value="CAK8991100.1"/>
    <property type="molecule type" value="Genomic_DNA"/>
</dbReference>
<name>A0ABP0HQE8_9DINO</name>
<protein>
    <submittedName>
        <fullName evidence="2">Integrase catalytic domain-containing protein</fullName>
    </submittedName>
</protein>
<evidence type="ECO:0000256" key="1">
    <source>
        <dbReference type="SAM" id="MobiDB-lite"/>
    </source>
</evidence>
<feature type="compositionally biased region" description="Low complexity" evidence="1">
    <location>
        <begin position="437"/>
        <end position="472"/>
    </location>
</feature>
<evidence type="ECO:0000313" key="3">
    <source>
        <dbReference type="Proteomes" id="UP001642464"/>
    </source>
</evidence>
<feature type="region of interest" description="Disordered" evidence="1">
    <location>
        <begin position="106"/>
        <end position="248"/>
    </location>
</feature>
<reference evidence="2 3" key="1">
    <citation type="submission" date="2024-02" db="EMBL/GenBank/DDBJ databases">
        <authorList>
            <person name="Chen Y."/>
            <person name="Shah S."/>
            <person name="Dougan E. K."/>
            <person name="Thang M."/>
            <person name="Chan C."/>
        </authorList>
    </citation>
    <scope>NUCLEOTIDE SEQUENCE [LARGE SCALE GENOMIC DNA]</scope>
</reference>
<feature type="region of interest" description="Disordered" evidence="1">
    <location>
        <begin position="429"/>
        <end position="483"/>
    </location>
</feature>
<keyword evidence="3" id="KW-1185">Reference proteome</keyword>
<feature type="region of interest" description="Disordered" evidence="1">
    <location>
        <begin position="870"/>
        <end position="927"/>
    </location>
</feature>
<feature type="compositionally biased region" description="Low complexity" evidence="1">
    <location>
        <begin position="625"/>
        <end position="637"/>
    </location>
</feature>
<feature type="compositionally biased region" description="Basic and acidic residues" evidence="1">
    <location>
        <begin position="214"/>
        <end position="224"/>
    </location>
</feature>
<gene>
    <name evidence="2" type="ORF">SCF082_LOCUS2516</name>
</gene>
<dbReference type="Proteomes" id="UP001642464">
    <property type="component" value="Unassembled WGS sequence"/>
</dbReference>
<sequence>MAESLPGGWTRSELDALEEQLHVDSDPGAASSIASRDNPWRCLRCNSARWREVSAASFVCVRCQYNQFYHVEQPTRQQTVDGTWLYLPSTDSAPIGSLASAQLRRQSVDPLAEDVPSPPDPAAEHPESEEPTDDPSLVASSRYDWPVDPPEQSGSSSSRSRRRRRRGNTTAQQNDSQHDTPDAPSPSQVPLRLPTSSKTRPDGQSELVQALKQVLEERRNDSASDKSWNSRKGPAPGLKWRGGTPPQPPKWQYHASDLRAFAKYERRVQVWQMQVQHYLTGAEAGLMLFSSLTGEPEAEAEHMELEKVNAKDGVSYILGCLKGPLEQKLLYQKRMLLSNYESITRQSHESIRQFINRYKRVERDLQTVGISSAAMYDSESRGNRLLERCKLDPQLQRLVLIGAHSSLQFDAIVESLQLQFPDFRPTPPVFQSGGWRPSSSGSSSYKGSNYPKSMASTSASSSASTLPSSASAYNRGKGGKGPRRVFQTEVADTGDADVVEAYAAQDLADEQPEEFFETIEENLDEDNEAIAEDGEAPDDDLDASLQDLAQVLSVTSKKLQATVLGRKFTGRKSIDERKRTSTCSACGAIGHWAGDAACSVSSSTKGSSKGGKKGKDKHGGKDKSGGQPSSSSTTTTPKKAFVVSYGEEYPGEDLGHDMFLNYPTSFVDSVHSPFVYVTQTIDLGGYMVLDTACQRSCAGQRWMQTHARLLDNHGMGFHREECHDRFQFGAGSTQQAAERCLFPASFAGQETQGIIFGVSILPLSIPFLASRVLLEQLGCVIDLHQGILHMSTIGVTLPLVKKHGHLVVNITSFPPRCHQLLCWKELAEDRFWTQPCPELVLHPEAVHAPSGSHHDRVNALYTPSTRMAQPLVHDPVEDPPTRVQRPQGHEQAGQDRHLASILVDSPRDTGAEGDAESSLGKTQTLQEDLHTSQLPSVWQCSRQVHRVPEVRSKVPLDAGPRRLGGVFAKVFQLIGAAYAVLSQYPDSQGLGAQDQGHEQQKQAQGSIHASENLQDILHGHQVTVCPQDGQRGWLPGHRIQPGGVRGDHVLDGVRSIPTELGWRQGRLSEEDDHWETFKNQCIRHHRIPRLLLLDLQHLQCPVPKHLLAPHCTAEVTYEDGSTETITYEWNNTSTKQLHRPWTGRTIFTVQTPAASTQRFLSNAARRTLRNNVRQAYHIYHIEHVLAGQVADDFDKFHNKRAVRPRVDVLETFAGAANITRRCQKFHLSAASPIDFNTGWDLRKAADQDQVDGILDEMRPLILIQGIDCKDWCLLQDNCNYVRRKILLLM</sequence>